<proteinExistence type="predicted"/>
<sequence length="80" mass="9003">MSMTSFFSLASSILILLLHSFLRGLRRWLAGVRRHERMRGFGALGFSATKLKKCAGGKELEVRGEPPLVKKGESKKFSHR</sequence>
<organism evidence="2 3">
    <name type="scientific">Aspergillus violaceofuscus (strain CBS 115571)</name>
    <dbReference type="NCBI Taxonomy" id="1450538"/>
    <lineage>
        <taxon>Eukaryota</taxon>
        <taxon>Fungi</taxon>
        <taxon>Dikarya</taxon>
        <taxon>Ascomycota</taxon>
        <taxon>Pezizomycotina</taxon>
        <taxon>Eurotiomycetes</taxon>
        <taxon>Eurotiomycetidae</taxon>
        <taxon>Eurotiales</taxon>
        <taxon>Aspergillaceae</taxon>
        <taxon>Aspergillus</taxon>
    </lineage>
</organism>
<name>A0A2V5H067_ASPV1</name>
<keyword evidence="3" id="KW-1185">Reference proteome</keyword>
<keyword evidence="1" id="KW-0472">Membrane</keyword>
<protein>
    <submittedName>
        <fullName evidence="2">Uncharacterized protein</fullName>
    </submittedName>
</protein>
<dbReference type="Proteomes" id="UP000249829">
    <property type="component" value="Unassembled WGS sequence"/>
</dbReference>
<keyword evidence="1" id="KW-0812">Transmembrane</keyword>
<reference evidence="2 3" key="1">
    <citation type="submission" date="2018-02" db="EMBL/GenBank/DDBJ databases">
        <title>The genomes of Aspergillus section Nigri reveals drivers in fungal speciation.</title>
        <authorList>
            <consortium name="DOE Joint Genome Institute"/>
            <person name="Vesth T.C."/>
            <person name="Nybo J."/>
            <person name="Theobald S."/>
            <person name="Brandl J."/>
            <person name="Frisvad J.C."/>
            <person name="Nielsen K.F."/>
            <person name="Lyhne E.K."/>
            <person name="Kogle M.E."/>
            <person name="Kuo A."/>
            <person name="Riley R."/>
            <person name="Clum A."/>
            <person name="Nolan M."/>
            <person name="Lipzen A."/>
            <person name="Salamov A."/>
            <person name="Henrissat B."/>
            <person name="Wiebenga A."/>
            <person name="De vries R.P."/>
            <person name="Grigoriev I.V."/>
            <person name="Mortensen U.H."/>
            <person name="Andersen M.R."/>
            <person name="Baker S.E."/>
        </authorList>
    </citation>
    <scope>NUCLEOTIDE SEQUENCE [LARGE SCALE GENOMIC DNA]</scope>
    <source>
        <strain evidence="2 3">CBS 115571</strain>
    </source>
</reference>
<evidence type="ECO:0000256" key="1">
    <source>
        <dbReference type="SAM" id="Phobius"/>
    </source>
</evidence>
<evidence type="ECO:0000313" key="3">
    <source>
        <dbReference type="Proteomes" id="UP000249829"/>
    </source>
</evidence>
<feature type="transmembrane region" description="Helical" evidence="1">
    <location>
        <begin position="6"/>
        <end position="25"/>
    </location>
</feature>
<gene>
    <name evidence="2" type="ORF">BO99DRAFT_196180</name>
</gene>
<dbReference type="AlphaFoldDB" id="A0A2V5H067"/>
<dbReference type="EMBL" id="KZ825158">
    <property type="protein sequence ID" value="PYI17279.1"/>
    <property type="molecule type" value="Genomic_DNA"/>
</dbReference>
<accession>A0A2V5H067</accession>
<evidence type="ECO:0000313" key="2">
    <source>
        <dbReference type="EMBL" id="PYI17279.1"/>
    </source>
</evidence>
<keyword evidence="1" id="KW-1133">Transmembrane helix</keyword>